<gene>
    <name evidence="1" type="ORF">GSCOC_T00005507001</name>
</gene>
<dbReference type="InParanoid" id="A0A068VD34"/>
<evidence type="ECO:0000313" key="2">
    <source>
        <dbReference type="Proteomes" id="UP000295252"/>
    </source>
</evidence>
<dbReference type="Gene3D" id="3.40.50.2000">
    <property type="entry name" value="Glycogen Phosphorylase B"/>
    <property type="match status" value="1"/>
</dbReference>
<keyword evidence="2" id="KW-1185">Reference proteome</keyword>
<dbReference type="Gramene" id="CDP18502">
    <property type="protein sequence ID" value="CDP18502"/>
    <property type="gene ID" value="GSCOC_T00005507001"/>
</dbReference>
<dbReference type="SUPFAM" id="SSF53756">
    <property type="entry name" value="UDP-Glycosyltransferase/glycogen phosphorylase"/>
    <property type="match status" value="1"/>
</dbReference>
<dbReference type="AlphaFoldDB" id="A0A068VD34"/>
<dbReference type="Proteomes" id="UP000295252">
    <property type="component" value="Unassembled WGS sequence"/>
</dbReference>
<sequence length="101" mass="11103">MMMKTELVFVPAPGRGHTASIIGFAKQLLEREERKSVTVLVIKRATPPKLDSYIEKLAAANSNIRFINLPSVDPPSPEPVSSIEKFTAVLLRSTKPSSKMP</sequence>
<organism evidence="1 2">
    <name type="scientific">Coffea canephora</name>
    <name type="common">Robusta coffee</name>
    <dbReference type="NCBI Taxonomy" id="49390"/>
    <lineage>
        <taxon>Eukaryota</taxon>
        <taxon>Viridiplantae</taxon>
        <taxon>Streptophyta</taxon>
        <taxon>Embryophyta</taxon>
        <taxon>Tracheophyta</taxon>
        <taxon>Spermatophyta</taxon>
        <taxon>Magnoliopsida</taxon>
        <taxon>eudicotyledons</taxon>
        <taxon>Gunneridae</taxon>
        <taxon>Pentapetalae</taxon>
        <taxon>asterids</taxon>
        <taxon>lamiids</taxon>
        <taxon>Gentianales</taxon>
        <taxon>Rubiaceae</taxon>
        <taxon>Ixoroideae</taxon>
        <taxon>Gardenieae complex</taxon>
        <taxon>Bertiereae - Coffeeae clade</taxon>
        <taxon>Coffeeae</taxon>
        <taxon>Coffea</taxon>
    </lineage>
</organism>
<proteinExistence type="predicted"/>
<protein>
    <submittedName>
        <fullName evidence="1">DH200=94 genomic scaffold, scaffold_245</fullName>
    </submittedName>
</protein>
<accession>A0A068VD34</accession>
<reference evidence="2" key="1">
    <citation type="journal article" date="2014" name="Science">
        <title>The coffee genome provides insight into the convergent evolution of caffeine biosynthesis.</title>
        <authorList>
            <person name="Denoeud F."/>
            <person name="Carretero-Paulet L."/>
            <person name="Dereeper A."/>
            <person name="Droc G."/>
            <person name="Guyot R."/>
            <person name="Pietrella M."/>
            <person name="Zheng C."/>
            <person name="Alberti A."/>
            <person name="Anthony F."/>
            <person name="Aprea G."/>
            <person name="Aury J.M."/>
            <person name="Bento P."/>
            <person name="Bernard M."/>
            <person name="Bocs S."/>
            <person name="Campa C."/>
            <person name="Cenci A."/>
            <person name="Combes M.C."/>
            <person name="Crouzillat D."/>
            <person name="Da Silva C."/>
            <person name="Daddiego L."/>
            <person name="De Bellis F."/>
            <person name="Dussert S."/>
            <person name="Garsmeur O."/>
            <person name="Gayraud T."/>
            <person name="Guignon V."/>
            <person name="Jahn K."/>
            <person name="Jamilloux V."/>
            <person name="Joet T."/>
            <person name="Labadie K."/>
            <person name="Lan T."/>
            <person name="Leclercq J."/>
            <person name="Lepelley M."/>
            <person name="Leroy T."/>
            <person name="Li L.T."/>
            <person name="Librado P."/>
            <person name="Lopez L."/>
            <person name="Munoz A."/>
            <person name="Noel B."/>
            <person name="Pallavicini A."/>
            <person name="Perrotta G."/>
            <person name="Poncet V."/>
            <person name="Pot D."/>
            <person name="Priyono X."/>
            <person name="Rigoreau M."/>
            <person name="Rouard M."/>
            <person name="Rozas J."/>
            <person name="Tranchant-Dubreuil C."/>
            <person name="VanBuren R."/>
            <person name="Zhang Q."/>
            <person name="Andrade A.C."/>
            <person name="Argout X."/>
            <person name="Bertrand B."/>
            <person name="de Kochko A."/>
            <person name="Graziosi G."/>
            <person name="Henry R.J."/>
            <person name="Jayarama X."/>
            <person name="Ming R."/>
            <person name="Nagai C."/>
            <person name="Rounsley S."/>
            <person name="Sankoff D."/>
            <person name="Giuliano G."/>
            <person name="Albert V.A."/>
            <person name="Wincker P."/>
            <person name="Lashermes P."/>
        </authorList>
    </citation>
    <scope>NUCLEOTIDE SEQUENCE [LARGE SCALE GENOMIC DNA]</scope>
    <source>
        <strain evidence="2">cv. DH200-94</strain>
    </source>
</reference>
<evidence type="ECO:0000313" key="1">
    <source>
        <dbReference type="EMBL" id="CDP18502.1"/>
    </source>
</evidence>
<name>A0A068VD34_COFCA</name>
<dbReference type="PhylomeDB" id="A0A068VD34"/>
<dbReference type="EMBL" id="HG739329">
    <property type="protein sequence ID" value="CDP18502.1"/>
    <property type="molecule type" value="Genomic_DNA"/>
</dbReference>